<feature type="transmembrane region" description="Helical" evidence="1">
    <location>
        <begin position="182"/>
        <end position="207"/>
    </location>
</feature>
<proteinExistence type="predicted"/>
<reference evidence="3 4" key="1">
    <citation type="submission" date="2014-02" db="EMBL/GenBank/DDBJ databases">
        <title>Genome sequence of Paenibacillus darwinianus reveals adaptive mechanisms for survival in Antarctic soils.</title>
        <authorList>
            <person name="Dsouza M."/>
            <person name="Taylor M.W."/>
            <person name="Turner S.J."/>
            <person name="Aislabie J."/>
        </authorList>
    </citation>
    <scope>NUCLEOTIDE SEQUENCE [LARGE SCALE GENOMIC DNA]</scope>
    <source>
        <strain evidence="3 4">CE1</strain>
    </source>
</reference>
<feature type="transmembrane region" description="Helical" evidence="1">
    <location>
        <begin position="70"/>
        <end position="86"/>
    </location>
</feature>
<evidence type="ECO:0000259" key="2">
    <source>
        <dbReference type="Pfam" id="PF01578"/>
    </source>
</evidence>
<feature type="transmembrane region" description="Helical" evidence="1">
    <location>
        <begin position="219"/>
        <end position="239"/>
    </location>
</feature>
<dbReference type="Proteomes" id="UP000053750">
    <property type="component" value="Unassembled WGS sequence"/>
</dbReference>
<feature type="transmembrane region" description="Helical" evidence="1">
    <location>
        <begin position="131"/>
        <end position="157"/>
    </location>
</feature>
<dbReference type="AlphaFoldDB" id="A0A9W5S116"/>
<organism evidence="3 4">
    <name type="scientific">Paenibacillus darwinianus</name>
    <dbReference type="NCBI Taxonomy" id="1380763"/>
    <lineage>
        <taxon>Bacteria</taxon>
        <taxon>Bacillati</taxon>
        <taxon>Bacillota</taxon>
        <taxon>Bacilli</taxon>
        <taxon>Bacillales</taxon>
        <taxon>Paenibacillaceae</taxon>
        <taxon>Paenibacillus</taxon>
    </lineage>
</organism>
<dbReference type="OrthoDB" id="2417400at2"/>
<feature type="transmembrane region" description="Helical" evidence="1">
    <location>
        <begin position="6"/>
        <end position="24"/>
    </location>
</feature>
<feature type="transmembrane region" description="Helical" evidence="1">
    <location>
        <begin position="251"/>
        <end position="271"/>
    </location>
</feature>
<dbReference type="InterPro" id="IPR002541">
    <property type="entry name" value="Cyt_c_assembly"/>
</dbReference>
<keyword evidence="1" id="KW-0812">Transmembrane</keyword>
<evidence type="ECO:0000256" key="1">
    <source>
        <dbReference type="SAM" id="Phobius"/>
    </source>
</evidence>
<keyword evidence="1" id="KW-1133">Transmembrane helix</keyword>
<dbReference type="GO" id="GO:0017004">
    <property type="term" value="P:cytochrome complex assembly"/>
    <property type="evidence" value="ECO:0007669"/>
    <property type="project" value="InterPro"/>
</dbReference>
<dbReference type="GO" id="GO:0020037">
    <property type="term" value="F:heme binding"/>
    <property type="evidence" value="ECO:0007669"/>
    <property type="project" value="InterPro"/>
</dbReference>
<keyword evidence="1" id="KW-0472">Membrane</keyword>
<evidence type="ECO:0000313" key="4">
    <source>
        <dbReference type="Proteomes" id="UP000053750"/>
    </source>
</evidence>
<sequence length="273" mass="31459">MLTQNILFDTMISIYALSLLFYFSDFVDASRRAKRVGTGLLVFVWGLQTAYLVVRVLNQSDWSLISRFEYLFFFSWLLVTISLAASRFFRIELLVFFVNVVGFAVLTLNLFGSTNENIPLEPWELVKELLIVHISLIMGAYAAFTFSAIFGGMYLFLHRQLKDKHWSRTMRRLPSLESIDRYTFRTALIGTPLLILSLAVAVTSLLVEGKTGLLLDWKVFSSLVAVVFYISYVIKRTLLAQPGWRTARWNVLAYAVLILNLFLNSVSRFHYWT</sequence>
<feature type="transmembrane region" description="Helical" evidence="1">
    <location>
        <begin position="36"/>
        <end position="58"/>
    </location>
</feature>
<dbReference type="InterPro" id="IPR052372">
    <property type="entry name" value="YpjD/HemX"/>
</dbReference>
<accession>A0A9W5S116</accession>
<feature type="domain" description="Cytochrome c assembly protein" evidence="2">
    <location>
        <begin position="68"/>
        <end position="263"/>
    </location>
</feature>
<name>A0A9W5S116_9BACL</name>
<dbReference type="EMBL" id="JFHU01000098">
    <property type="protein sequence ID" value="EXX89364.1"/>
    <property type="molecule type" value="Genomic_DNA"/>
</dbReference>
<evidence type="ECO:0000313" key="3">
    <source>
        <dbReference type="EMBL" id="EXX89364.1"/>
    </source>
</evidence>
<gene>
    <name evidence="3" type="ORF">BG53_15950</name>
</gene>
<dbReference type="RefSeq" id="WP_036585725.1">
    <property type="nucleotide sequence ID" value="NZ_KK082116.1"/>
</dbReference>
<dbReference type="Pfam" id="PF01578">
    <property type="entry name" value="Cytochrom_C_asm"/>
    <property type="match status" value="1"/>
</dbReference>
<dbReference type="PANTHER" id="PTHR38034">
    <property type="entry name" value="INNER MEMBRANE PROTEIN YPJD"/>
    <property type="match status" value="1"/>
</dbReference>
<keyword evidence="4" id="KW-1185">Reference proteome</keyword>
<dbReference type="PANTHER" id="PTHR38034:SF1">
    <property type="entry name" value="INNER MEMBRANE PROTEIN YPJD"/>
    <property type="match status" value="1"/>
</dbReference>
<feature type="transmembrane region" description="Helical" evidence="1">
    <location>
        <begin position="93"/>
        <end position="111"/>
    </location>
</feature>
<comment type="caution">
    <text evidence="3">The sequence shown here is derived from an EMBL/GenBank/DDBJ whole genome shotgun (WGS) entry which is preliminary data.</text>
</comment>
<protein>
    <submittedName>
        <fullName evidence="3">Cytochrome C assembly protein</fullName>
    </submittedName>
</protein>